<evidence type="ECO:0000256" key="4">
    <source>
        <dbReference type="ARBA" id="ARBA00023098"/>
    </source>
</evidence>
<dbReference type="SMART" id="SM00563">
    <property type="entry name" value="PlsC"/>
    <property type="match status" value="1"/>
</dbReference>
<dbReference type="SUPFAM" id="SSF69593">
    <property type="entry name" value="Glycerol-3-phosphate (1)-acyltransferase"/>
    <property type="match status" value="1"/>
</dbReference>
<comment type="pathway">
    <text evidence="1">Lipid metabolism.</text>
</comment>
<evidence type="ECO:0000256" key="2">
    <source>
        <dbReference type="ARBA" id="ARBA00022516"/>
    </source>
</evidence>
<keyword evidence="7" id="KW-1185">Reference proteome</keyword>
<dbReference type="KEGG" id="aay:WYH_01220"/>
<dbReference type="GO" id="GO:0006654">
    <property type="term" value="P:phosphatidic acid biosynthetic process"/>
    <property type="evidence" value="ECO:0007669"/>
    <property type="project" value="TreeGrafter"/>
</dbReference>
<evidence type="ECO:0000256" key="1">
    <source>
        <dbReference type="ARBA" id="ARBA00005189"/>
    </source>
</evidence>
<evidence type="ECO:0000256" key="5">
    <source>
        <dbReference type="ARBA" id="ARBA00023315"/>
    </source>
</evidence>
<reference evidence="6" key="1">
    <citation type="submission" date="2015-05" db="EMBL/GenBank/DDBJ databases">
        <title>The complete genome of Altererythrobacter atlanticus strain 26DY36.</title>
        <authorList>
            <person name="Wu Y.-H."/>
            <person name="Cheng H."/>
            <person name="Wu X.-W."/>
        </authorList>
    </citation>
    <scope>NUCLEOTIDE SEQUENCE [LARGE SCALE GENOMIC DNA]</scope>
    <source>
        <strain evidence="6">26DY36</strain>
    </source>
</reference>
<evidence type="ECO:0000256" key="3">
    <source>
        <dbReference type="ARBA" id="ARBA00022679"/>
    </source>
</evidence>
<protein>
    <submittedName>
        <fullName evidence="6">2-acyl-glycerophospho-ethanolamine acyltransferase</fullName>
    </submittedName>
</protein>
<keyword evidence="2" id="KW-0444">Lipid biosynthesis</keyword>
<dbReference type="PANTHER" id="PTHR10434:SF64">
    <property type="entry name" value="1-ACYL-SN-GLYCEROL-3-PHOSPHATE ACYLTRANSFERASE-RELATED"/>
    <property type="match status" value="1"/>
</dbReference>
<dbReference type="InterPro" id="IPR002123">
    <property type="entry name" value="Plipid/glycerol_acylTrfase"/>
</dbReference>
<dbReference type="CDD" id="cd07989">
    <property type="entry name" value="LPLAT_AGPAT-like"/>
    <property type="match status" value="1"/>
</dbReference>
<dbReference type="PANTHER" id="PTHR10434">
    <property type="entry name" value="1-ACYL-SN-GLYCEROL-3-PHOSPHATE ACYLTRANSFERASE"/>
    <property type="match status" value="1"/>
</dbReference>
<dbReference type="EMBL" id="CP011452">
    <property type="protein sequence ID" value="AKH42265.1"/>
    <property type="molecule type" value="Genomic_DNA"/>
</dbReference>
<dbReference type="GO" id="GO:0003841">
    <property type="term" value="F:1-acylglycerol-3-phosphate O-acyltransferase activity"/>
    <property type="evidence" value="ECO:0007669"/>
    <property type="project" value="TreeGrafter"/>
</dbReference>
<name>A0A0F7KU02_9SPHN</name>
<evidence type="ECO:0000313" key="6">
    <source>
        <dbReference type="EMBL" id="AKH42265.1"/>
    </source>
</evidence>
<keyword evidence="5 6" id="KW-0012">Acyltransferase</keyword>
<keyword evidence="3" id="KW-0808">Transferase</keyword>
<keyword evidence="4" id="KW-0443">Lipid metabolism</keyword>
<proteinExistence type="predicted"/>
<dbReference type="PATRIC" id="fig|1267766.3.peg.1229"/>
<dbReference type="RefSeq" id="WP_156320079.1">
    <property type="nucleotide sequence ID" value="NZ_JACIJL010000001.1"/>
</dbReference>
<dbReference type="STRING" id="1267766.WYH_01220"/>
<organism evidence="6 7">
    <name type="scientific">Croceibacterium atlanticum</name>
    <dbReference type="NCBI Taxonomy" id="1267766"/>
    <lineage>
        <taxon>Bacteria</taxon>
        <taxon>Pseudomonadati</taxon>
        <taxon>Pseudomonadota</taxon>
        <taxon>Alphaproteobacteria</taxon>
        <taxon>Sphingomonadales</taxon>
        <taxon>Erythrobacteraceae</taxon>
        <taxon>Croceibacterium</taxon>
    </lineage>
</organism>
<evidence type="ECO:0000313" key="7">
    <source>
        <dbReference type="Proteomes" id="UP000034392"/>
    </source>
</evidence>
<dbReference type="Pfam" id="PF01553">
    <property type="entry name" value="Acyltransferase"/>
    <property type="match status" value="1"/>
</dbReference>
<dbReference type="AlphaFoldDB" id="A0A0F7KU02"/>
<sequence length="230" mass="25151">MRIGAIASVFAIAAPLQLLFTLFGRRDLIPPVFLRIVSWLCGLRVRVEGRPCTGTLLMLANHLSWLDILALAGAGRSAFVAKGGLAGHPFLKWLCDQNDTIYVTREKRGTIGRQVEQLRSALAHRRITVFPEGTTGDGTRLLPFKSALLAAVEATGMEVTVQPVALVYEDAEAIAWGDEPGLANIWAILARTRPIRLTIRFLDPLEGDLHHCRKQMTIAAQEAVAKALPL</sequence>
<dbReference type="Proteomes" id="UP000034392">
    <property type="component" value="Chromosome"/>
</dbReference>
<accession>A0A0F7KU02</accession>
<dbReference type="OrthoDB" id="9806880at2"/>
<gene>
    <name evidence="6" type="ORF">WYH_01220</name>
</gene>